<reference evidence="1 2" key="1">
    <citation type="journal article" date="2016" name="Nat. Commun.">
        <title>Thousands of microbial genomes shed light on interconnected biogeochemical processes in an aquifer system.</title>
        <authorList>
            <person name="Anantharaman K."/>
            <person name="Brown C.T."/>
            <person name="Hug L.A."/>
            <person name="Sharon I."/>
            <person name="Castelle C.J."/>
            <person name="Probst A.J."/>
            <person name="Thomas B.C."/>
            <person name="Singh A."/>
            <person name="Wilkins M.J."/>
            <person name="Karaoz U."/>
            <person name="Brodie E.L."/>
            <person name="Williams K.H."/>
            <person name="Hubbard S.S."/>
            <person name="Banfield J.F."/>
        </authorList>
    </citation>
    <scope>NUCLEOTIDE SEQUENCE [LARGE SCALE GENOMIC DNA]</scope>
</reference>
<accession>A0A1F5WS00</accession>
<organism evidence="1 2">
    <name type="scientific">Candidatus Giovannonibacteria bacterium RIFCSPHIGHO2_02_43_13</name>
    <dbReference type="NCBI Taxonomy" id="1798330"/>
    <lineage>
        <taxon>Bacteria</taxon>
        <taxon>Candidatus Giovannoniibacteriota</taxon>
    </lineage>
</organism>
<dbReference type="EMBL" id="MFHI01000028">
    <property type="protein sequence ID" value="OGF78439.1"/>
    <property type="molecule type" value="Genomic_DNA"/>
</dbReference>
<evidence type="ECO:0000313" key="2">
    <source>
        <dbReference type="Proteomes" id="UP000178425"/>
    </source>
</evidence>
<evidence type="ECO:0000313" key="1">
    <source>
        <dbReference type="EMBL" id="OGF78439.1"/>
    </source>
</evidence>
<comment type="caution">
    <text evidence="1">The sequence shown here is derived from an EMBL/GenBank/DDBJ whole genome shotgun (WGS) entry which is preliminary data.</text>
</comment>
<proteinExistence type="predicted"/>
<name>A0A1F5WS00_9BACT</name>
<gene>
    <name evidence="1" type="ORF">A2W54_04565</name>
</gene>
<dbReference type="AlphaFoldDB" id="A0A1F5WS00"/>
<protein>
    <submittedName>
        <fullName evidence="1">Uncharacterized protein</fullName>
    </submittedName>
</protein>
<dbReference type="Proteomes" id="UP000178425">
    <property type="component" value="Unassembled WGS sequence"/>
</dbReference>
<sequence>MWAEGLTKYANLRFAIAPNRLMKSHVGAVAKTKLKQQTDEFLTERVQKEKDDVQSLLCGSNEPTRRFV</sequence>